<feature type="transmembrane region" description="Helical" evidence="8">
    <location>
        <begin position="61"/>
        <end position="82"/>
    </location>
</feature>
<evidence type="ECO:0000256" key="5">
    <source>
        <dbReference type="ARBA" id="ARBA00022833"/>
    </source>
</evidence>
<keyword evidence="6 8" id="KW-1133">Transmembrane helix</keyword>
<comment type="similarity">
    <text evidence="2">Belongs to the ZIP transporter (TC 2.A.5) family.</text>
</comment>
<keyword evidence="3" id="KW-1003">Cell membrane</keyword>
<name>A0A2M6R7V5_9BACT</name>
<feature type="transmembrane region" description="Helical" evidence="8">
    <location>
        <begin position="6"/>
        <end position="25"/>
    </location>
</feature>
<comment type="subcellular location">
    <subcellularLocation>
        <location evidence="1">Cell membrane</location>
        <topology evidence="1">Multi-pass membrane protein</topology>
    </subcellularLocation>
</comment>
<keyword evidence="4 8" id="KW-0812">Transmembrane</keyword>
<evidence type="ECO:0000256" key="8">
    <source>
        <dbReference type="SAM" id="Phobius"/>
    </source>
</evidence>
<dbReference type="Proteomes" id="UP000231162">
    <property type="component" value="Unassembled WGS sequence"/>
</dbReference>
<evidence type="ECO:0000313" key="10">
    <source>
        <dbReference type="Proteomes" id="UP000231162"/>
    </source>
</evidence>
<evidence type="ECO:0000256" key="4">
    <source>
        <dbReference type="ARBA" id="ARBA00022692"/>
    </source>
</evidence>
<accession>A0A2M6R7V5</accession>
<dbReference type="PANTHER" id="PTHR11040">
    <property type="entry name" value="ZINC/IRON TRANSPORTER"/>
    <property type="match status" value="1"/>
</dbReference>
<reference evidence="10" key="1">
    <citation type="submission" date="2017-09" db="EMBL/GenBank/DDBJ databases">
        <title>Depth-based differentiation of microbial function through sediment-hosted aquifers and enrichment of novel symbionts in the deep terrestrial subsurface.</title>
        <authorList>
            <person name="Probst A.J."/>
            <person name="Ladd B."/>
            <person name="Jarett J.K."/>
            <person name="Geller-Mcgrath D.E."/>
            <person name="Sieber C.M.K."/>
            <person name="Emerson J.B."/>
            <person name="Anantharaman K."/>
            <person name="Thomas B.C."/>
            <person name="Malmstrom R."/>
            <person name="Stieglmeier M."/>
            <person name="Klingl A."/>
            <person name="Woyke T."/>
            <person name="Ryan C.M."/>
            <person name="Banfield J.F."/>
        </authorList>
    </citation>
    <scope>NUCLEOTIDE SEQUENCE [LARGE SCALE GENOMIC DNA]</scope>
</reference>
<sequence>MYNGYMVILIALATVIATVCGGLFAMRFKDKLHLILGFSAGAVIGVAFFDLLPESLELGKQIYSLSFITSIVALGFLVFMMLDRLLSFHDHSEDCDNKRHNGRLGAGSLSLHSLLDGVAIGLSFNVSQSVGIIVAIAVLAHDFSDGINTVGMILKSKGSRKETFVWLGIDSIAPVIGIISTYFFTLSQTSLGLLLALFCGFFLYIGASDLLPESHHGHPARWTSLTTLMGALCIYIVVRFVS</sequence>
<evidence type="ECO:0000256" key="1">
    <source>
        <dbReference type="ARBA" id="ARBA00004651"/>
    </source>
</evidence>
<dbReference type="AlphaFoldDB" id="A0A2M6R7V5"/>
<dbReference type="InterPro" id="IPR003689">
    <property type="entry name" value="ZIP"/>
</dbReference>
<feature type="transmembrane region" description="Helical" evidence="8">
    <location>
        <begin position="222"/>
        <end position="241"/>
    </location>
</feature>
<comment type="caution">
    <text evidence="9">The sequence shown here is derived from an EMBL/GenBank/DDBJ whole genome shotgun (WGS) entry which is preliminary data.</text>
</comment>
<keyword evidence="7 8" id="KW-0472">Membrane</keyword>
<evidence type="ECO:0000256" key="3">
    <source>
        <dbReference type="ARBA" id="ARBA00022475"/>
    </source>
</evidence>
<proteinExistence type="inferred from homology"/>
<dbReference type="EMBL" id="PEZX01000038">
    <property type="protein sequence ID" value="PIS06734.1"/>
    <property type="molecule type" value="Genomic_DNA"/>
</dbReference>
<protein>
    <submittedName>
        <fullName evidence="9">Permease</fullName>
    </submittedName>
</protein>
<keyword evidence="5" id="KW-0862">Zinc</keyword>
<evidence type="ECO:0000256" key="7">
    <source>
        <dbReference type="ARBA" id="ARBA00023136"/>
    </source>
</evidence>
<evidence type="ECO:0000256" key="2">
    <source>
        <dbReference type="ARBA" id="ARBA00006939"/>
    </source>
</evidence>
<feature type="transmembrane region" description="Helical" evidence="8">
    <location>
        <begin position="32"/>
        <end position="49"/>
    </location>
</feature>
<evidence type="ECO:0000313" key="9">
    <source>
        <dbReference type="EMBL" id="PIS06734.1"/>
    </source>
</evidence>
<dbReference type="PANTHER" id="PTHR11040:SF211">
    <property type="entry name" value="ZINC TRANSPORTER ZIP11"/>
    <property type="match status" value="1"/>
</dbReference>
<dbReference type="GO" id="GO:0005385">
    <property type="term" value="F:zinc ion transmembrane transporter activity"/>
    <property type="evidence" value="ECO:0007669"/>
    <property type="project" value="TreeGrafter"/>
</dbReference>
<feature type="transmembrane region" description="Helical" evidence="8">
    <location>
        <begin position="191"/>
        <end position="210"/>
    </location>
</feature>
<organism evidence="9 10">
    <name type="scientific">Candidatus Berkelbacteria bacterium CG10_big_fil_rev_8_21_14_0_10_43_14</name>
    <dbReference type="NCBI Taxonomy" id="1974515"/>
    <lineage>
        <taxon>Bacteria</taxon>
        <taxon>Candidatus Berkelbacteria</taxon>
    </lineage>
</organism>
<dbReference type="Pfam" id="PF02535">
    <property type="entry name" value="Zip"/>
    <property type="match status" value="2"/>
</dbReference>
<gene>
    <name evidence="9" type="ORF">COT79_03040</name>
</gene>
<evidence type="ECO:0000256" key="6">
    <source>
        <dbReference type="ARBA" id="ARBA00022989"/>
    </source>
</evidence>
<dbReference type="GO" id="GO:0005886">
    <property type="term" value="C:plasma membrane"/>
    <property type="evidence" value="ECO:0007669"/>
    <property type="project" value="UniProtKB-SubCell"/>
</dbReference>
<feature type="transmembrane region" description="Helical" evidence="8">
    <location>
        <begin position="164"/>
        <end position="185"/>
    </location>
</feature>